<keyword evidence="4" id="KW-0012">Acyltransferase</keyword>
<keyword evidence="3" id="KW-0808">Transferase</keyword>
<proteinExistence type="predicted"/>
<gene>
    <name evidence="7" type="ORF">SAMN05444141_1115</name>
</gene>
<keyword evidence="8" id="KW-1185">Reference proteome</keyword>
<evidence type="ECO:0000256" key="2">
    <source>
        <dbReference type="ARBA" id="ARBA00022649"/>
    </source>
</evidence>
<evidence type="ECO:0000259" key="6">
    <source>
        <dbReference type="Pfam" id="PF00583"/>
    </source>
</evidence>
<feature type="domain" description="N-acetyltransferase" evidence="6">
    <location>
        <begin position="43"/>
        <end position="146"/>
    </location>
</feature>
<accession>A0A1I7DUK7</accession>
<evidence type="ECO:0000313" key="7">
    <source>
        <dbReference type="EMBL" id="SFU15335.1"/>
    </source>
</evidence>
<dbReference type="PANTHER" id="PTHR36449">
    <property type="entry name" value="ACETYLTRANSFERASE-RELATED"/>
    <property type="match status" value="1"/>
</dbReference>
<dbReference type="Gene3D" id="3.40.630.30">
    <property type="match status" value="1"/>
</dbReference>
<evidence type="ECO:0000313" key="8">
    <source>
        <dbReference type="Proteomes" id="UP000183371"/>
    </source>
</evidence>
<organism evidence="7 8">
    <name type="scientific">Pseudovibrio denitrificans</name>
    <dbReference type="NCBI Taxonomy" id="258256"/>
    <lineage>
        <taxon>Bacteria</taxon>
        <taxon>Pseudomonadati</taxon>
        <taxon>Pseudomonadota</taxon>
        <taxon>Alphaproteobacteria</taxon>
        <taxon>Hyphomicrobiales</taxon>
        <taxon>Stappiaceae</taxon>
        <taxon>Pseudovibrio</taxon>
    </lineage>
</organism>
<evidence type="ECO:0000256" key="1">
    <source>
        <dbReference type="ARBA" id="ARBA00022491"/>
    </source>
</evidence>
<comment type="catalytic activity">
    <reaction evidence="5">
        <text>glycyl-tRNA(Gly) + acetyl-CoA = N-acetylglycyl-tRNA(Gly) + CoA + H(+)</text>
        <dbReference type="Rhea" id="RHEA:81867"/>
        <dbReference type="Rhea" id="RHEA-COMP:9683"/>
        <dbReference type="Rhea" id="RHEA-COMP:19766"/>
        <dbReference type="ChEBI" id="CHEBI:15378"/>
        <dbReference type="ChEBI" id="CHEBI:57287"/>
        <dbReference type="ChEBI" id="CHEBI:57288"/>
        <dbReference type="ChEBI" id="CHEBI:78522"/>
        <dbReference type="ChEBI" id="CHEBI:232036"/>
    </reaction>
</comment>
<dbReference type="Proteomes" id="UP000183371">
    <property type="component" value="Unassembled WGS sequence"/>
</dbReference>
<reference evidence="8" key="1">
    <citation type="submission" date="2016-10" db="EMBL/GenBank/DDBJ databases">
        <authorList>
            <person name="Varghese N."/>
            <person name="Submissions S."/>
        </authorList>
    </citation>
    <scope>NUCLEOTIDE SEQUENCE [LARGE SCALE GENOMIC DNA]</scope>
    <source>
        <strain evidence="8">DSM 17465</strain>
    </source>
</reference>
<evidence type="ECO:0000256" key="3">
    <source>
        <dbReference type="ARBA" id="ARBA00022679"/>
    </source>
</evidence>
<dbReference type="GO" id="GO:0016747">
    <property type="term" value="F:acyltransferase activity, transferring groups other than amino-acyl groups"/>
    <property type="evidence" value="ECO:0007669"/>
    <property type="project" value="InterPro"/>
</dbReference>
<dbReference type="EMBL" id="FPBD01000011">
    <property type="protein sequence ID" value="SFU15335.1"/>
    <property type="molecule type" value="Genomic_DNA"/>
</dbReference>
<dbReference type="SUPFAM" id="SSF55729">
    <property type="entry name" value="Acyl-CoA N-acyltransferases (Nat)"/>
    <property type="match status" value="1"/>
</dbReference>
<sequence length="177" mass="19768">MVELVRLNAKNKKSFERANFECGEPALNTFLQKTASQAEAKNLSRTYILSAKSAPDKIVGYYTLTMKEFDTSMLPPSSLRRLPSTAPTLLLARIAIDQEYQGKKLSFILISDAFRRTLNVINEVGGLGLFVEAKNEKMSKYYQHLGAVPLCDDPLNCLFTPSRMKEALLAKSTPELT</sequence>
<dbReference type="InterPro" id="IPR000182">
    <property type="entry name" value="GNAT_dom"/>
</dbReference>
<evidence type="ECO:0000256" key="5">
    <source>
        <dbReference type="ARBA" id="ARBA00049880"/>
    </source>
</evidence>
<protein>
    <recommendedName>
        <fullName evidence="6">N-acetyltransferase domain-containing protein</fullName>
    </recommendedName>
</protein>
<dbReference type="InterPro" id="IPR016181">
    <property type="entry name" value="Acyl_CoA_acyltransferase"/>
</dbReference>
<dbReference type="AlphaFoldDB" id="A0A1I7DUK7"/>
<keyword evidence="1" id="KW-0678">Repressor</keyword>
<evidence type="ECO:0000256" key="4">
    <source>
        <dbReference type="ARBA" id="ARBA00023315"/>
    </source>
</evidence>
<name>A0A1I7DUK7_9HYPH</name>
<keyword evidence="2" id="KW-1277">Toxin-antitoxin system</keyword>
<dbReference type="RefSeq" id="WP_054785536.1">
    <property type="nucleotide sequence ID" value="NZ_FPBD01000011.1"/>
</dbReference>
<dbReference type="Pfam" id="PF00583">
    <property type="entry name" value="Acetyltransf_1"/>
    <property type="match status" value="1"/>
</dbReference>
<dbReference type="PANTHER" id="PTHR36449:SF1">
    <property type="entry name" value="ACETYLTRANSFERASE"/>
    <property type="match status" value="1"/>
</dbReference>